<dbReference type="InterPro" id="IPR010985">
    <property type="entry name" value="Ribbon_hlx_hlx"/>
</dbReference>
<evidence type="ECO:0000313" key="2">
    <source>
        <dbReference type="EMBL" id="OHA44462.1"/>
    </source>
</evidence>
<evidence type="ECO:0000313" key="3">
    <source>
        <dbReference type="Proteomes" id="UP000176355"/>
    </source>
</evidence>
<dbReference type="GO" id="GO:0006355">
    <property type="term" value="P:regulation of DNA-templated transcription"/>
    <property type="evidence" value="ECO:0007669"/>
    <property type="project" value="InterPro"/>
</dbReference>
<dbReference type="Gene3D" id="6.10.10.120">
    <property type="entry name" value="Antitoxin ParD1-like"/>
    <property type="match status" value="1"/>
</dbReference>
<dbReference type="STRING" id="1802333.A3G03_01855"/>
<comment type="caution">
    <text evidence="2">The sequence shown here is derived from an EMBL/GenBank/DDBJ whole genome shotgun (WGS) entry which is preliminary data.</text>
</comment>
<dbReference type="AlphaFoldDB" id="A0A1G2P9Y9"/>
<organism evidence="2 3">
    <name type="scientific">Candidatus Taylorbacteria bacterium RIFCSPLOWO2_12_FULL_44_15c</name>
    <dbReference type="NCBI Taxonomy" id="1802333"/>
    <lineage>
        <taxon>Bacteria</taxon>
        <taxon>Candidatus Tayloriibacteriota</taxon>
    </lineage>
</organism>
<dbReference type="InterPro" id="IPR022789">
    <property type="entry name" value="ParD"/>
</dbReference>
<sequence>MTTLSVPIPSHLEEFIRRQIKEGRGANKADVVRRAITRLSEEEAVNAVLRSEREATLGGILSGNLRELVKRYRDNA</sequence>
<dbReference type="Pfam" id="PF03693">
    <property type="entry name" value="ParD_antitoxin"/>
    <property type="match status" value="1"/>
</dbReference>
<keyword evidence="1" id="KW-1277">Toxin-antitoxin system</keyword>
<dbReference type="SUPFAM" id="SSF47598">
    <property type="entry name" value="Ribbon-helix-helix"/>
    <property type="match status" value="1"/>
</dbReference>
<proteinExistence type="predicted"/>
<protein>
    <recommendedName>
        <fullName evidence="4">Ribbon-helix-helix protein CopG domain-containing protein</fullName>
    </recommendedName>
</protein>
<gene>
    <name evidence="2" type="ORF">A3G03_01855</name>
</gene>
<reference evidence="2 3" key="1">
    <citation type="journal article" date="2016" name="Nat. Commun.">
        <title>Thousands of microbial genomes shed light on interconnected biogeochemical processes in an aquifer system.</title>
        <authorList>
            <person name="Anantharaman K."/>
            <person name="Brown C.T."/>
            <person name="Hug L.A."/>
            <person name="Sharon I."/>
            <person name="Castelle C.J."/>
            <person name="Probst A.J."/>
            <person name="Thomas B.C."/>
            <person name="Singh A."/>
            <person name="Wilkins M.J."/>
            <person name="Karaoz U."/>
            <person name="Brodie E.L."/>
            <person name="Williams K.H."/>
            <person name="Hubbard S.S."/>
            <person name="Banfield J.F."/>
        </authorList>
    </citation>
    <scope>NUCLEOTIDE SEQUENCE [LARGE SCALE GENOMIC DNA]</scope>
</reference>
<evidence type="ECO:0000256" key="1">
    <source>
        <dbReference type="ARBA" id="ARBA00022649"/>
    </source>
</evidence>
<dbReference type="InterPro" id="IPR038296">
    <property type="entry name" value="ParD_sf"/>
</dbReference>
<accession>A0A1G2P9Y9</accession>
<name>A0A1G2P9Y9_9BACT</name>
<dbReference type="Proteomes" id="UP000176355">
    <property type="component" value="Unassembled WGS sequence"/>
</dbReference>
<evidence type="ECO:0008006" key="4">
    <source>
        <dbReference type="Google" id="ProtNLM"/>
    </source>
</evidence>
<dbReference type="EMBL" id="MHSL01000001">
    <property type="protein sequence ID" value="OHA44462.1"/>
    <property type="molecule type" value="Genomic_DNA"/>
</dbReference>